<feature type="region of interest" description="Disordered" evidence="15">
    <location>
        <begin position="959"/>
        <end position="980"/>
    </location>
</feature>
<keyword evidence="11" id="KW-0443">Lipid metabolism</keyword>
<evidence type="ECO:0000256" key="10">
    <source>
        <dbReference type="ARBA" id="ARBA00022989"/>
    </source>
</evidence>
<evidence type="ECO:0000259" key="17">
    <source>
        <dbReference type="Pfam" id="PF01764"/>
    </source>
</evidence>
<feature type="transmembrane region" description="Helical" evidence="16">
    <location>
        <begin position="106"/>
        <end position="124"/>
    </location>
</feature>
<name>A0A9D4YWW9_CHLVU</name>
<dbReference type="InterPro" id="IPR002921">
    <property type="entry name" value="Fungal_lipase-type"/>
</dbReference>
<evidence type="ECO:0000256" key="9">
    <source>
        <dbReference type="ARBA" id="ARBA00022963"/>
    </source>
</evidence>
<dbReference type="EC" id="3.1.1.116" evidence="14"/>
<protein>
    <recommendedName>
        <fullName evidence="14">sn-1-specific diacylglycerol lipase</fullName>
        <ecNumber evidence="14">3.1.1.116</ecNumber>
    </recommendedName>
</protein>
<dbReference type="PANTHER" id="PTHR45792">
    <property type="entry name" value="DIACYLGLYCEROL LIPASE HOMOLOG-RELATED"/>
    <property type="match status" value="1"/>
</dbReference>
<comment type="cofactor">
    <cofactor evidence="1">
        <name>Ca(2+)</name>
        <dbReference type="ChEBI" id="CHEBI:29108"/>
    </cofactor>
</comment>
<dbReference type="InterPro" id="IPR029058">
    <property type="entry name" value="AB_hydrolase_fold"/>
</dbReference>
<evidence type="ECO:0000256" key="3">
    <source>
        <dbReference type="ARBA" id="ARBA00022475"/>
    </source>
</evidence>
<feature type="compositionally biased region" description="Basic and acidic residues" evidence="15">
    <location>
        <begin position="529"/>
        <end position="559"/>
    </location>
</feature>
<dbReference type="InterPro" id="IPR052214">
    <property type="entry name" value="DAG_Lipase-Related"/>
</dbReference>
<dbReference type="AlphaFoldDB" id="A0A9D4YWW9"/>
<dbReference type="Gene3D" id="3.40.50.1820">
    <property type="entry name" value="alpha/beta hydrolase"/>
    <property type="match status" value="2"/>
</dbReference>
<evidence type="ECO:0000256" key="13">
    <source>
        <dbReference type="ARBA" id="ARBA00024531"/>
    </source>
</evidence>
<evidence type="ECO:0000256" key="6">
    <source>
        <dbReference type="ARBA" id="ARBA00022723"/>
    </source>
</evidence>
<feature type="compositionally biased region" description="Low complexity" evidence="15">
    <location>
        <begin position="639"/>
        <end position="678"/>
    </location>
</feature>
<proteinExistence type="predicted"/>
<sequence length="1003" mass="108323">MPALSLFGTQYHMASDMMPILGLFLFLPSFGLLVTFTVLISILHSSPQPVCPTGERIIRESVIWGFLSLVALNSVAAAAMIVVGLQGTPFELSKRRAMQPLLYAQSVKWVASLGFTIYCFWAVYDIRHSCWSPALLRLLKGSLWAALAIYTLLFVVFFTGLNLLASYDPDKRWQIRLKKLSRVLGCQSTLTQVVDSENEAETPLQELAGWFGRFFGHIDLEKSDVVVGLALAQIMQVQQRKALIAQRLRQHGVVDPSVPDSSGPAAASTNGGVVTTTAEQKPGAAGAAGGAAADSSAGSSQDDPESQLDSEFQRWLLGVAEGSRECLTPSHWGAKFAPELTPKQAAEVYTGCRDYVSLAALVEVQRVAKYAIAAYCVPRRGKPLRSLKKVLAGAKEPVRQQLQGGKARAKQYAAIQQITGCSDDDLIHMSFQNSTLGLCPYQILLNRPSKTVILAVRGSNSMEDLLTDMIDRPVDITAWLPSALREAHPECAQGVSAHMGMYCAAKAVLQDLSKRQILPILLTGAPLDSEQREREHQRHAPDDQQQRYKQERQGGRHSLDTNLGRWQGQRRQVQLQRPRWSRQPSGRDSARAFNRWASSAGGSEAGEEVFQTAQSMPAIISMARGQPSFTRSSSWLRESAGQRAADQAAAKSGAAAAAGHAGNESGSSKSGKSTAAAAGEVQLEPADYQRVLAERGVDCRGWKLVVTGHSLGAAVAALVGMQLRDWYPGVHVYAFSPPGGMITANLANVLVSCVTSVVVGKDSISRIGTVTFEGLIDSMVVALARTKLCKVRALLGLRSQALRERPMADLFHTTDAIPAEALAMLKGYWESKRQYADAFVPMCPPGRVLLLRRLKEDDEAYRQRDKQREKQQRCGSGSSTGGGDGGRHWGRRRPPTVAPPKLPLRCCSGCTGGTLLMWDAVWLQPERLVAEGILLGSTQASDHFTSTLSFVLDQLTGHETLRHQPPPDGPDTATATATAAAVATAAVTGVGEPTVAPAPQAEP</sequence>
<organism evidence="18 19">
    <name type="scientific">Chlorella vulgaris</name>
    <name type="common">Green alga</name>
    <dbReference type="NCBI Taxonomy" id="3077"/>
    <lineage>
        <taxon>Eukaryota</taxon>
        <taxon>Viridiplantae</taxon>
        <taxon>Chlorophyta</taxon>
        <taxon>core chlorophytes</taxon>
        <taxon>Trebouxiophyceae</taxon>
        <taxon>Chlorellales</taxon>
        <taxon>Chlorellaceae</taxon>
        <taxon>Chlorella clade</taxon>
        <taxon>Chlorella</taxon>
    </lineage>
</organism>
<feature type="compositionally biased region" description="Low complexity" evidence="15">
    <location>
        <begin position="290"/>
        <end position="300"/>
    </location>
</feature>
<feature type="compositionally biased region" description="Basic and acidic residues" evidence="15">
    <location>
        <begin position="860"/>
        <end position="872"/>
    </location>
</feature>
<keyword evidence="3" id="KW-1003">Cell membrane</keyword>
<comment type="catalytic activity">
    <reaction evidence="13">
        <text>a 1,2-diacyl-sn-glycerol + H2O = a 2-acylglycerol + a fatty acid + H(+)</text>
        <dbReference type="Rhea" id="RHEA:33275"/>
        <dbReference type="ChEBI" id="CHEBI:15377"/>
        <dbReference type="ChEBI" id="CHEBI:15378"/>
        <dbReference type="ChEBI" id="CHEBI:17389"/>
        <dbReference type="ChEBI" id="CHEBI:17815"/>
        <dbReference type="ChEBI" id="CHEBI:28868"/>
        <dbReference type="EC" id="3.1.1.116"/>
    </reaction>
    <physiologicalReaction direction="left-to-right" evidence="13">
        <dbReference type="Rhea" id="RHEA:33276"/>
    </physiologicalReaction>
</comment>
<evidence type="ECO:0000256" key="7">
    <source>
        <dbReference type="ARBA" id="ARBA00022801"/>
    </source>
</evidence>
<dbReference type="GO" id="GO:0046872">
    <property type="term" value="F:metal ion binding"/>
    <property type="evidence" value="ECO:0007669"/>
    <property type="project" value="UniProtKB-KW"/>
</dbReference>
<gene>
    <name evidence="18" type="ORF">D9Q98_005195</name>
</gene>
<dbReference type="Proteomes" id="UP001055712">
    <property type="component" value="Unassembled WGS sequence"/>
</dbReference>
<reference evidence="18" key="2">
    <citation type="submission" date="2020-11" db="EMBL/GenBank/DDBJ databases">
        <authorList>
            <person name="Cecchin M."/>
            <person name="Marcolungo L."/>
            <person name="Rossato M."/>
            <person name="Girolomoni L."/>
            <person name="Cosentino E."/>
            <person name="Cuine S."/>
            <person name="Li-Beisson Y."/>
            <person name="Delledonne M."/>
            <person name="Ballottari M."/>
        </authorList>
    </citation>
    <scope>NUCLEOTIDE SEQUENCE</scope>
    <source>
        <strain evidence="18">211/11P</strain>
        <tissue evidence="18">Whole cell</tissue>
    </source>
</reference>
<feature type="region of interest" description="Disordered" evidence="15">
    <location>
        <begin position="280"/>
        <end position="307"/>
    </location>
</feature>
<evidence type="ECO:0000256" key="2">
    <source>
        <dbReference type="ARBA" id="ARBA00004651"/>
    </source>
</evidence>
<evidence type="ECO:0000256" key="12">
    <source>
        <dbReference type="ARBA" id="ARBA00023136"/>
    </source>
</evidence>
<keyword evidence="8" id="KW-0106">Calcium</keyword>
<keyword evidence="10 16" id="KW-1133">Transmembrane helix</keyword>
<keyword evidence="9" id="KW-0442">Lipid degradation</keyword>
<feature type="transmembrane region" description="Helical" evidence="16">
    <location>
        <begin position="144"/>
        <end position="167"/>
    </location>
</feature>
<keyword evidence="4" id="KW-0597">Phosphoprotein</keyword>
<keyword evidence="5 16" id="KW-0812">Transmembrane</keyword>
<comment type="caution">
    <text evidence="18">The sequence shown here is derived from an EMBL/GenBank/DDBJ whole genome shotgun (WGS) entry which is preliminary data.</text>
</comment>
<feature type="transmembrane region" description="Helical" evidence="16">
    <location>
        <begin position="63"/>
        <end position="85"/>
    </location>
</feature>
<dbReference type="Pfam" id="PF01764">
    <property type="entry name" value="Lipase_3"/>
    <property type="match status" value="1"/>
</dbReference>
<dbReference type="EMBL" id="SIDB01000007">
    <property type="protein sequence ID" value="KAI3430602.1"/>
    <property type="molecule type" value="Genomic_DNA"/>
</dbReference>
<keyword evidence="12 16" id="KW-0472">Membrane</keyword>
<reference evidence="18" key="1">
    <citation type="journal article" date="2019" name="Plant J.">
        <title>Chlorella vulgaris genome assembly and annotation reveals the molecular basis for metabolic acclimation to high light conditions.</title>
        <authorList>
            <person name="Cecchin M."/>
            <person name="Marcolungo L."/>
            <person name="Rossato M."/>
            <person name="Girolomoni L."/>
            <person name="Cosentino E."/>
            <person name="Cuine S."/>
            <person name="Li-Beisson Y."/>
            <person name="Delledonne M."/>
            <person name="Ballottari M."/>
        </authorList>
    </citation>
    <scope>NUCLEOTIDE SEQUENCE</scope>
    <source>
        <strain evidence="18">211/11P</strain>
    </source>
</reference>
<feature type="transmembrane region" description="Helical" evidence="16">
    <location>
        <begin position="20"/>
        <end position="43"/>
    </location>
</feature>
<evidence type="ECO:0000313" key="18">
    <source>
        <dbReference type="EMBL" id="KAI3430602.1"/>
    </source>
</evidence>
<evidence type="ECO:0000256" key="16">
    <source>
        <dbReference type="SAM" id="Phobius"/>
    </source>
</evidence>
<keyword evidence="19" id="KW-1185">Reference proteome</keyword>
<evidence type="ECO:0000313" key="19">
    <source>
        <dbReference type="Proteomes" id="UP001055712"/>
    </source>
</evidence>
<evidence type="ECO:0000256" key="11">
    <source>
        <dbReference type="ARBA" id="ARBA00023098"/>
    </source>
</evidence>
<feature type="region of interest" description="Disordered" evidence="15">
    <location>
        <begin position="860"/>
        <end position="903"/>
    </location>
</feature>
<dbReference type="GO" id="GO:0016298">
    <property type="term" value="F:lipase activity"/>
    <property type="evidence" value="ECO:0007669"/>
    <property type="project" value="TreeGrafter"/>
</dbReference>
<accession>A0A9D4YWW9</accession>
<evidence type="ECO:0000256" key="14">
    <source>
        <dbReference type="ARBA" id="ARBA00026104"/>
    </source>
</evidence>
<evidence type="ECO:0000256" key="8">
    <source>
        <dbReference type="ARBA" id="ARBA00022837"/>
    </source>
</evidence>
<dbReference type="GO" id="GO:0016042">
    <property type="term" value="P:lipid catabolic process"/>
    <property type="evidence" value="ECO:0007669"/>
    <property type="project" value="UniProtKB-KW"/>
</dbReference>
<feature type="region of interest" description="Disordered" evidence="15">
    <location>
        <begin position="630"/>
        <end position="678"/>
    </location>
</feature>
<evidence type="ECO:0000256" key="5">
    <source>
        <dbReference type="ARBA" id="ARBA00022692"/>
    </source>
</evidence>
<keyword evidence="6" id="KW-0479">Metal-binding</keyword>
<feature type="region of interest" description="Disordered" evidence="15">
    <location>
        <begin position="528"/>
        <end position="593"/>
    </location>
</feature>
<dbReference type="OrthoDB" id="512192at2759"/>
<evidence type="ECO:0000256" key="15">
    <source>
        <dbReference type="SAM" id="MobiDB-lite"/>
    </source>
</evidence>
<dbReference type="SUPFAM" id="SSF53474">
    <property type="entry name" value="alpha/beta-Hydrolases"/>
    <property type="match status" value="2"/>
</dbReference>
<keyword evidence="7" id="KW-0378">Hydrolase</keyword>
<dbReference type="PANTHER" id="PTHR45792:SF8">
    <property type="entry name" value="DIACYLGLYCEROL LIPASE-ALPHA"/>
    <property type="match status" value="1"/>
</dbReference>
<comment type="subcellular location">
    <subcellularLocation>
        <location evidence="2">Cell membrane</location>
        <topology evidence="2">Multi-pass membrane protein</topology>
    </subcellularLocation>
</comment>
<dbReference type="GO" id="GO:0005886">
    <property type="term" value="C:plasma membrane"/>
    <property type="evidence" value="ECO:0007669"/>
    <property type="project" value="UniProtKB-SubCell"/>
</dbReference>
<evidence type="ECO:0000256" key="4">
    <source>
        <dbReference type="ARBA" id="ARBA00022553"/>
    </source>
</evidence>
<feature type="domain" description="Fungal lipase-type" evidence="17">
    <location>
        <begin position="701"/>
        <end position="767"/>
    </location>
</feature>
<evidence type="ECO:0000256" key="1">
    <source>
        <dbReference type="ARBA" id="ARBA00001913"/>
    </source>
</evidence>